<organism evidence="3 4">
    <name type="scientific">Fusarium albosuccineum</name>
    <dbReference type="NCBI Taxonomy" id="1237068"/>
    <lineage>
        <taxon>Eukaryota</taxon>
        <taxon>Fungi</taxon>
        <taxon>Dikarya</taxon>
        <taxon>Ascomycota</taxon>
        <taxon>Pezizomycotina</taxon>
        <taxon>Sordariomycetes</taxon>
        <taxon>Hypocreomycetidae</taxon>
        <taxon>Hypocreales</taxon>
        <taxon>Nectriaceae</taxon>
        <taxon>Fusarium</taxon>
        <taxon>Fusarium decemcellulare species complex</taxon>
    </lineage>
</organism>
<protein>
    <recommendedName>
        <fullName evidence="5">6-phosphogluconolactonase</fullName>
    </recommendedName>
</protein>
<sequence>MNFNFFSIAIFLMAAVSATSAHIRRAAESYSEGRILLGGPDYIYISRWIPEAESRFGIRLERQVSALVSWMAFAPPDRLYVADQSSTLLRLYEINLEDDMINVKQETEASSGVVHLEFNKDKTRLFASAYDSGAVDIWNIEGNTLNLMKTVTTLKEHSEVASHPHQANLDPTGRFLVVNDGGTDSIIIIDTKDDVYNIKGSVDITPSGCGPHHGVFYPQGTDKATAYIVVCEESSDVLVYSVVYDVDQLILTHIQTERTFSDDSPPANKSTTSAGGIALMPDNQNLYVSNRMMGNETDYISFFRIDIVNSSLPMLSLSGIFPAHGIYPNMISPSMDGRWLFTANQDGGNAGAFATKVNIDGTLRDGPDVGIWFYLFGEKGSGPRFIEQIR</sequence>
<dbReference type="AlphaFoldDB" id="A0A8H4PD69"/>
<evidence type="ECO:0000313" key="3">
    <source>
        <dbReference type="EMBL" id="KAF4466488.1"/>
    </source>
</evidence>
<dbReference type="SUPFAM" id="SSF75011">
    <property type="entry name" value="3-carboxy-cis,cis-mucoante lactonizing enzyme"/>
    <property type="match status" value="1"/>
</dbReference>
<evidence type="ECO:0000256" key="2">
    <source>
        <dbReference type="SAM" id="SignalP"/>
    </source>
</evidence>
<dbReference type="Proteomes" id="UP000554235">
    <property type="component" value="Unassembled WGS sequence"/>
</dbReference>
<comment type="caution">
    <text evidence="3">The sequence shown here is derived from an EMBL/GenBank/DDBJ whole genome shotgun (WGS) entry which is preliminary data.</text>
</comment>
<dbReference type="Gene3D" id="2.130.10.10">
    <property type="entry name" value="YVTN repeat-like/Quinoprotein amine dehydrogenase"/>
    <property type="match status" value="1"/>
</dbReference>
<dbReference type="InterPro" id="IPR050282">
    <property type="entry name" value="Cycloisomerase_2"/>
</dbReference>
<proteinExistence type="inferred from homology"/>
<dbReference type="InterPro" id="IPR019405">
    <property type="entry name" value="Lactonase_7-beta_prop"/>
</dbReference>
<keyword evidence="4" id="KW-1185">Reference proteome</keyword>
<accession>A0A8H4PD69</accession>
<gene>
    <name evidence="3" type="ORF">FALBO_6652</name>
</gene>
<dbReference type="Pfam" id="PF10282">
    <property type="entry name" value="Lactonase"/>
    <property type="match status" value="1"/>
</dbReference>
<comment type="similarity">
    <text evidence="1">Belongs to the cycloisomerase 2 family.</text>
</comment>
<dbReference type="PANTHER" id="PTHR30344:SF1">
    <property type="entry name" value="6-PHOSPHOGLUCONOLACTONASE"/>
    <property type="match status" value="1"/>
</dbReference>
<name>A0A8H4PD69_9HYPO</name>
<dbReference type="OrthoDB" id="9972196at2759"/>
<dbReference type="GO" id="GO:0017057">
    <property type="term" value="F:6-phosphogluconolactonase activity"/>
    <property type="evidence" value="ECO:0007669"/>
    <property type="project" value="TreeGrafter"/>
</dbReference>
<keyword evidence="2" id="KW-0732">Signal</keyword>
<dbReference type="EMBL" id="JAADYS010000868">
    <property type="protein sequence ID" value="KAF4466488.1"/>
    <property type="molecule type" value="Genomic_DNA"/>
</dbReference>
<feature type="chain" id="PRO_5034380529" description="6-phosphogluconolactonase" evidence="2">
    <location>
        <begin position="21"/>
        <end position="390"/>
    </location>
</feature>
<dbReference type="PANTHER" id="PTHR30344">
    <property type="entry name" value="6-PHOSPHOGLUCONOLACTONASE-RELATED"/>
    <property type="match status" value="1"/>
</dbReference>
<evidence type="ECO:0000313" key="4">
    <source>
        <dbReference type="Proteomes" id="UP000554235"/>
    </source>
</evidence>
<evidence type="ECO:0008006" key="5">
    <source>
        <dbReference type="Google" id="ProtNLM"/>
    </source>
</evidence>
<feature type="signal peptide" evidence="2">
    <location>
        <begin position="1"/>
        <end position="20"/>
    </location>
</feature>
<reference evidence="3 4" key="1">
    <citation type="submission" date="2020-01" db="EMBL/GenBank/DDBJ databases">
        <title>Identification and distribution of gene clusters putatively required for synthesis of sphingolipid metabolism inhibitors in phylogenetically diverse species of the filamentous fungus Fusarium.</title>
        <authorList>
            <person name="Kim H.-S."/>
            <person name="Busman M."/>
            <person name="Brown D.W."/>
            <person name="Divon H."/>
            <person name="Uhlig S."/>
            <person name="Proctor R.H."/>
        </authorList>
    </citation>
    <scope>NUCLEOTIDE SEQUENCE [LARGE SCALE GENOMIC DNA]</scope>
    <source>
        <strain evidence="3 4">NRRL 20459</strain>
    </source>
</reference>
<evidence type="ECO:0000256" key="1">
    <source>
        <dbReference type="ARBA" id="ARBA00005564"/>
    </source>
</evidence>
<dbReference type="InterPro" id="IPR015943">
    <property type="entry name" value="WD40/YVTN_repeat-like_dom_sf"/>
</dbReference>